<evidence type="ECO:0000313" key="1">
    <source>
        <dbReference type="EMBL" id="KAI0054490.1"/>
    </source>
</evidence>
<name>A0ACB8SER9_9AGAM</name>
<sequence>MKQAPKIRQKLCPPSPDAFIHFAPILVLLYGFFATAILGMTYACPAGVLHLLANEGDIRMVSLALCACAGELFVLVLCIAHYSSPRFIPFHRVLHAPLRYRRTHISHMRLDRLRRHLQHKITVVVDRAQSTSDQDSGCRSPASVHLSFSCSPRLLLQRHRLVGGGGSLSPDDNDVVDISSDDQDEDTSSSDVAFDRSQWIGCGQVWSESIPGYVQNARNAARRIPPGVREALIPPATLSVSELVSPPYSPPQYPELPHAPTYVGSHEPNILHGSSVDIPTIIQTSCRTTLYRALPHIRTLRSSFSDEWLAGARAVHFEDSPTLFYPLWIENLIGELDISVQKQKKWFRAVEWLEKVADSTNERTVYLTEECYERLQEVCWNSAVPGFGRAIRLTTLDLALFLSDEWLNDEMLNAGSEFIMRHLGTGSTIRIANCFLLNNLRAIRDRNPEAKYSVRQQSVLDCAIQRGEVSILEVPVNPGRTHWAGIRVDLVRRTFAYLDGYNPTATPSRDDLDIIVWYITSLEASDKDPFTVTTTTVPVPRQHDSHSCGVVYLSTLASQYLRYSPWSQATHAVDRMEWFLRLSETLCSHEVSSELSDSPVDTPPASTSFLAPTASSETMLSARLPESVNIELDDVEMEMDSEILRADALQTSLPTASNVLRALDSERQVSVHIASPTSIVESPSPRSDDSDNSDISGCGATSTMSMRSHAGRKHRSPSLSSDDELSDSQEAQRVWRRGRPEQAGGKPGSSWKRQKGLKTAALSADFKPSATRLDQFKEKVLTDDPKAMFRGPGDREVRCSACTQWIIMRTLYDLRRWKEHRNSKRCAARRATGLSTKPLSSYFSQKPPASPSTGHSVRPEPEVKLLICPGLTRESDTRIDVYLGRSSALGGGAPSRLKIALELFNLDETKTAWSDLSPQHQKMVLRREEMLFKWRNRRAVNAIFSSNCQGEASSCSSTGEPQPCTECRNLLKLHTFQVILNRKMPSEKNMKYVPKRYRCPELGGIYLKYEGVRELVEADDGQSPWLRFAKGAAEGLYKSQQVVLGMIEALVKKSERLAKGKSLANMTYAKAFDAFCSVMASVSPRAYKTFQGNVAGRGLRSMRERRSKMPRFQPGFSQENIKLAATTLLTLAYKGPLSLSWDDTDLEKALSIWRESQGVWAVIGVASGPIRVTSEDEVEAVLTQASLEKADKLRIWVLTIPLPRIPPILLAAVARGSEDTAESLAQMHFRLTEMMHEEKIYGTSLAADGTETERAAQRIIFSYAPSVHRFSIYSEIPGCTLDYSIPLYYGRPAVLLQDSKHGLKTSRNQLLTGARNLVLGNFPLHFKMLRDFAEHELGPLFRRDVEKVDKQDDRAAARLFSCEALDFHLRFFPDQVALSIYLFILGELVDAWQNRRIPHLARAKMVLRARFFLMAWRNHIEQHPDHRTHIQFISHESFDIFLTLCDSLLQLMVVYRQYYPMYPLLPWLHSTETCEHIFGMLRQLKEDFNYADMLYLEPKLRTLMLGAFENLTAEEKANQTAAGYHHTYFHAPDLDMATLMQWPSDVDLQTGSKDAFTEAEQLLAAVGIDARVMLASYRPPDVAKTVGLSKRRPEQPRTLADLLALYSATLVPTQVEDQAETCEMALVAEDVDKTLAILALPDSTPSDDSKLKADIEAIVTKCEAVAASSPSAPTNVSDTSEASQQPCRCHVRALQLIDSVSLELSRTAIVSIRRHHQPLTTARAVRQANRMSTPSLSPVNSKLSKDSKVNEDVSIREALKRRLATLMGPGEVQHISGPNKSKGVNRQVRHTGTYATDLAVNGARAKQKETSLNAAALKFYHLRAQAFVLLQGIHENMHTANISDIKPLEAGHFVIVLAPTTVDKPPEVLLGEVTTMYTNSGARGARHEWISSARSVGIPSYINIRVYRHSHGNSYTSLACTSLGCATFLRIPRTHIIFSLATASHAFVRVDTRTDAGHPFGFVTLCAFSQGILKVLCDHRVAVSAAVRSLLELQKRKPGAKSVQAAAVGGLAPLEAVGISEGSAQPAEAESGSDSSDEEP</sequence>
<gene>
    <name evidence="1" type="ORF">BV25DRAFT_1922630</name>
</gene>
<comment type="caution">
    <text evidence="1">The sequence shown here is derived from an EMBL/GenBank/DDBJ whole genome shotgun (WGS) entry which is preliminary data.</text>
</comment>
<protein>
    <submittedName>
        <fullName evidence="1">Uncharacterized protein</fullName>
    </submittedName>
</protein>
<proteinExistence type="predicted"/>
<keyword evidence="2" id="KW-1185">Reference proteome</keyword>
<reference evidence="1" key="2">
    <citation type="journal article" date="2022" name="New Phytol.">
        <title>Evolutionary transition to the ectomycorrhizal habit in the genomes of a hyperdiverse lineage of mushroom-forming fungi.</title>
        <authorList>
            <person name="Looney B."/>
            <person name="Miyauchi S."/>
            <person name="Morin E."/>
            <person name="Drula E."/>
            <person name="Courty P.E."/>
            <person name="Kohler A."/>
            <person name="Kuo A."/>
            <person name="LaButti K."/>
            <person name="Pangilinan J."/>
            <person name="Lipzen A."/>
            <person name="Riley R."/>
            <person name="Andreopoulos W."/>
            <person name="He G."/>
            <person name="Johnson J."/>
            <person name="Nolan M."/>
            <person name="Tritt A."/>
            <person name="Barry K.W."/>
            <person name="Grigoriev I.V."/>
            <person name="Nagy L.G."/>
            <person name="Hibbett D."/>
            <person name="Henrissat B."/>
            <person name="Matheny P.B."/>
            <person name="Labbe J."/>
            <person name="Martin F.M."/>
        </authorList>
    </citation>
    <scope>NUCLEOTIDE SEQUENCE</scope>
    <source>
        <strain evidence="1">HHB10654</strain>
    </source>
</reference>
<reference evidence="1" key="1">
    <citation type="submission" date="2021-03" db="EMBL/GenBank/DDBJ databases">
        <authorList>
            <consortium name="DOE Joint Genome Institute"/>
            <person name="Ahrendt S."/>
            <person name="Looney B.P."/>
            <person name="Miyauchi S."/>
            <person name="Morin E."/>
            <person name="Drula E."/>
            <person name="Courty P.E."/>
            <person name="Chicoki N."/>
            <person name="Fauchery L."/>
            <person name="Kohler A."/>
            <person name="Kuo A."/>
            <person name="Labutti K."/>
            <person name="Pangilinan J."/>
            <person name="Lipzen A."/>
            <person name="Riley R."/>
            <person name="Andreopoulos W."/>
            <person name="He G."/>
            <person name="Johnson J."/>
            <person name="Barry K.W."/>
            <person name="Grigoriev I.V."/>
            <person name="Nagy L."/>
            <person name="Hibbett D."/>
            <person name="Henrissat B."/>
            <person name="Matheny P.B."/>
            <person name="Labbe J."/>
            <person name="Martin F."/>
        </authorList>
    </citation>
    <scope>NUCLEOTIDE SEQUENCE</scope>
    <source>
        <strain evidence="1">HHB10654</strain>
    </source>
</reference>
<organism evidence="1 2">
    <name type="scientific">Artomyces pyxidatus</name>
    <dbReference type="NCBI Taxonomy" id="48021"/>
    <lineage>
        <taxon>Eukaryota</taxon>
        <taxon>Fungi</taxon>
        <taxon>Dikarya</taxon>
        <taxon>Basidiomycota</taxon>
        <taxon>Agaricomycotina</taxon>
        <taxon>Agaricomycetes</taxon>
        <taxon>Russulales</taxon>
        <taxon>Auriscalpiaceae</taxon>
        <taxon>Artomyces</taxon>
    </lineage>
</organism>
<dbReference type="EMBL" id="MU277412">
    <property type="protein sequence ID" value="KAI0054490.1"/>
    <property type="molecule type" value="Genomic_DNA"/>
</dbReference>
<accession>A0ACB8SER9</accession>
<evidence type="ECO:0000313" key="2">
    <source>
        <dbReference type="Proteomes" id="UP000814140"/>
    </source>
</evidence>
<dbReference type="Proteomes" id="UP000814140">
    <property type="component" value="Unassembled WGS sequence"/>
</dbReference>